<dbReference type="OrthoDB" id="7628592at2"/>
<comment type="caution">
    <text evidence="1">The sequence shown here is derived from an EMBL/GenBank/DDBJ whole genome shotgun (WGS) entry which is preliminary data.</text>
</comment>
<protein>
    <submittedName>
        <fullName evidence="1">Uncharacterized protein</fullName>
    </submittedName>
</protein>
<organism evidence="1 2">
    <name type="scientific">Qipengyuania algicida</name>
    <dbReference type="NCBI Taxonomy" id="1836209"/>
    <lineage>
        <taxon>Bacteria</taxon>
        <taxon>Pseudomonadati</taxon>
        <taxon>Pseudomonadota</taxon>
        <taxon>Alphaproteobacteria</taxon>
        <taxon>Sphingomonadales</taxon>
        <taxon>Erythrobacteraceae</taxon>
        <taxon>Qipengyuania</taxon>
    </lineage>
</organism>
<reference evidence="1 2" key="1">
    <citation type="submission" date="2019-12" db="EMBL/GenBank/DDBJ databases">
        <title>Genomic-based taxomic classification of the family Erythrobacteraceae.</title>
        <authorList>
            <person name="Xu L."/>
        </authorList>
    </citation>
    <scope>NUCLEOTIDE SEQUENCE [LARGE SCALE GENOMIC DNA]</scope>
    <source>
        <strain evidence="1 2">KEMB 9005-328</strain>
    </source>
</reference>
<gene>
    <name evidence="1" type="ORF">GRI58_04470</name>
</gene>
<dbReference type="AlphaFoldDB" id="A0A845AHP3"/>
<sequence>MTIQFTELAQRIAASRAIAPDDLMALRREGWGDGRITRGEAEALFAINRSLGGADAQWVDFFTEALREFVLNGSEPRGMCDEQEASWLIDQIDADGRLETMAELELAVSVLEKSRNVPDSLKHYVLEQVERAVLFGKGPTRDGGALSDTHITTAECAIIRRVIFASGGIAAAAVSRFDAEMLFRIKDATLGCDNAPQWQPLFVDGIVNYLRGFTLPVAQISHARMKELESFIADNRTSVGGFLGRMARETPQVYNHFGKVFGRKQSSESYEGRQAAGEQITDNERNWLDSMIDANGEVDELDRAVLEELAQDL</sequence>
<keyword evidence="2" id="KW-1185">Reference proteome</keyword>
<dbReference type="RefSeq" id="WP_160752349.1">
    <property type="nucleotide sequence ID" value="NZ_WTYA01000002.1"/>
</dbReference>
<proteinExistence type="predicted"/>
<evidence type="ECO:0000313" key="2">
    <source>
        <dbReference type="Proteomes" id="UP000439780"/>
    </source>
</evidence>
<accession>A0A845AHP3</accession>
<evidence type="ECO:0000313" key="1">
    <source>
        <dbReference type="EMBL" id="MXP28076.1"/>
    </source>
</evidence>
<name>A0A845AHP3_9SPHN</name>
<dbReference type="Proteomes" id="UP000439780">
    <property type="component" value="Unassembled WGS sequence"/>
</dbReference>
<dbReference type="EMBL" id="WTYA01000002">
    <property type="protein sequence ID" value="MXP28076.1"/>
    <property type="molecule type" value="Genomic_DNA"/>
</dbReference>